<name>A0A345DRN6_9MOLU</name>
<dbReference type="InterPro" id="IPR027408">
    <property type="entry name" value="PNPase/RNase_PH_dom_sf"/>
</dbReference>
<dbReference type="FunFam" id="3.30.230.70:FF:000002">
    <property type="entry name" value="Polyribonucleotide nucleotidyltransferase"/>
    <property type="match status" value="1"/>
</dbReference>
<dbReference type="HAMAP" id="MF_01595">
    <property type="entry name" value="PNPase"/>
    <property type="match status" value="1"/>
</dbReference>
<evidence type="ECO:0000313" key="10">
    <source>
        <dbReference type="EMBL" id="AXF96877.1"/>
    </source>
</evidence>
<dbReference type="SUPFAM" id="SSF54791">
    <property type="entry name" value="Eukaryotic type KH-domain (KH-domain type I)"/>
    <property type="match status" value="1"/>
</dbReference>
<dbReference type="InterPro" id="IPR015847">
    <property type="entry name" value="ExoRNase_PH_dom2"/>
</dbReference>
<accession>A0A345DRN6</accession>
<dbReference type="Pfam" id="PF03725">
    <property type="entry name" value="RNase_PH_C"/>
    <property type="match status" value="2"/>
</dbReference>
<comment type="subcellular location">
    <subcellularLocation>
        <location evidence="8">Cytoplasm</location>
    </subcellularLocation>
</comment>
<dbReference type="InterPro" id="IPR036612">
    <property type="entry name" value="KH_dom_type_1_sf"/>
</dbReference>
<evidence type="ECO:0000256" key="6">
    <source>
        <dbReference type="ARBA" id="ARBA00022842"/>
    </source>
</evidence>
<feature type="binding site" evidence="8">
    <location>
        <position position="491"/>
    </location>
    <ligand>
        <name>Mg(2+)</name>
        <dbReference type="ChEBI" id="CHEBI:18420"/>
    </ligand>
</feature>
<dbReference type="InterPro" id="IPR012340">
    <property type="entry name" value="NA-bd_OB-fold"/>
</dbReference>
<dbReference type="GO" id="GO:0000175">
    <property type="term" value="F:3'-5'-RNA exonuclease activity"/>
    <property type="evidence" value="ECO:0007669"/>
    <property type="project" value="TreeGrafter"/>
</dbReference>
<comment type="catalytic activity">
    <reaction evidence="8">
        <text>RNA(n+1) + phosphate = RNA(n) + a ribonucleoside 5'-diphosphate</text>
        <dbReference type="Rhea" id="RHEA:22096"/>
        <dbReference type="Rhea" id="RHEA-COMP:14527"/>
        <dbReference type="Rhea" id="RHEA-COMP:17342"/>
        <dbReference type="ChEBI" id="CHEBI:43474"/>
        <dbReference type="ChEBI" id="CHEBI:57930"/>
        <dbReference type="ChEBI" id="CHEBI:140395"/>
        <dbReference type="EC" id="2.7.7.8"/>
    </reaction>
</comment>
<dbReference type="PANTHER" id="PTHR11252">
    <property type="entry name" value="POLYRIBONUCLEOTIDE NUCLEOTIDYLTRANSFERASE"/>
    <property type="match status" value="1"/>
</dbReference>
<dbReference type="PANTHER" id="PTHR11252:SF0">
    <property type="entry name" value="POLYRIBONUCLEOTIDE NUCLEOTIDYLTRANSFERASE 1, MITOCHONDRIAL"/>
    <property type="match status" value="1"/>
</dbReference>
<proteinExistence type="inferred from homology"/>
<dbReference type="SUPFAM" id="SSF46915">
    <property type="entry name" value="Polynucleotide phosphorylase/guanosine pentaphosphate synthase (PNPase/GPSI), domain 3"/>
    <property type="match status" value="1"/>
</dbReference>
<dbReference type="GO" id="GO:0006396">
    <property type="term" value="P:RNA processing"/>
    <property type="evidence" value="ECO:0007669"/>
    <property type="project" value="InterPro"/>
</dbReference>
<dbReference type="FunFam" id="3.30.1370.10:FF:000001">
    <property type="entry name" value="Polyribonucleotide nucleotidyltransferase"/>
    <property type="match status" value="1"/>
</dbReference>
<evidence type="ECO:0000256" key="4">
    <source>
        <dbReference type="ARBA" id="ARBA00022695"/>
    </source>
</evidence>
<dbReference type="SMART" id="SM00322">
    <property type="entry name" value="KH"/>
    <property type="match status" value="1"/>
</dbReference>
<dbReference type="Pfam" id="PF03726">
    <property type="entry name" value="PNPase"/>
    <property type="match status" value="1"/>
</dbReference>
<reference evidence="11" key="1">
    <citation type="submission" date="2018-07" db="EMBL/GenBank/DDBJ databases">
        <title>Complete Genome Sequence of Spiroplasma phoeniceum.</title>
        <authorList>
            <person name="Davis R.E."/>
            <person name="Shao J.Y."/>
            <person name="Zhao Y."/>
            <person name="Silver A."/>
            <person name="Stump z."/>
            <person name="Gasparich G."/>
        </authorList>
    </citation>
    <scope>NUCLEOTIDE SEQUENCE [LARGE SCALE GENOMIC DNA]</scope>
    <source>
        <strain evidence="11">P40</strain>
    </source>
</reference>
<evidence type="ECO:0000256" key="1">
    <source>
        <dbReference type="ARBA" id="ARBA00007404"/>
    </source>
</evidence>
<keyword evidence="4 8" id="KW-0548">Nucleotidyltransferase</keyword>
<comment type="function">
    <text evidence="8">Involved in mRNA degradation. Catalyzes the phosphorolysis of single-stranded polyribonucleotides processively in the 3'- to 5'-direction.</text>
</comment>
<dbReference type="SUPFAM" id="SSF55666">
    <property type="entry name" value="Ribonuclease PH domain 2-like"/>
    <property type="match status" value="2"/>
</dbReference>
<comment type="cofactor">
    <cofactor evidence="8">
        <name>Mg(2+)</name>
        <dbReference type="ChEBI" id="CHEBI:18420"/>
    </cofactor>
</comment>
<evidence type="ECO:0000256" key="2">
    <source>
        <dbReference type="ARBA" id="ARBA00022490"/>
    </source>
</evidence>
<feature type="domain" description="S1 motif" evidence="9">
    <location>
        <begin position="628"/>
        <end position="696"/>
    </location>
</feature>
<dbReference type="CDD" id="cd11363">
    <property type="entry name" value="RNase_PH_PNPase_1"/>
    <property type="match status" value="1"/>
</dbReference>
<dbReference type="Gene3D" id="2.40.50.140">
    <property type="entry name" value="Nucleic acid-binding proteins"/>
    <property type="match status" value="1"/>
</dbReference>
<dbReference type="FunFam" id="3.30.230.70:FF:000001">
    <property type="entry name" value="Polyribonucleotide nucleotidyltransferase"/>
    <property type="match status" value="1"/>
</dbReference>
<dbReference type="InterPro" id="IPR036345">
    <property type="entry name" value="ExoRNase_PH_dom2_sf"/>
</dbReference>
<sequence>MAKQVFKKIINNQELIVEHGQLAKQASGSILVRYGDTVVLVTVTVNNKISEGDFFPLTVVFQEKLYSVGKIPGGFLKREGKPSEYGTLSARVIDRALRPLFSENFRNEVQIVINVLAVDNDNDVRVVSLFAASLALSISKIPFAGPVAGTLVTFDQNNNIIINPTLEQINNGKMELIVAGTAEAINMVEAGAKEVSESLMLQAILAGHDVIRQLITFQHEIIEKVGVPKMEVELFQIRSEIITYVNNNYAKELITAARIKEKTKRYETIEHLVEQAINNYSIPVPLSEKEQKKLTLELKTALHNIIRQEVRRQILIDKTRLDGRKLDQIRPLSSEIDILPIVHGSALFTRGETQVLSVVTLGALGENQIIDGITDEEGKRFMHHYNFPPFSVGETGRMGPPSRREIGHGALGEKALLQIIPSEKVFPYTIRIVSEVLESNGSTSQASICAATLALMAAGVPIIGPVVGIAMGLIKEKNNYTILTDIQGVEDHLGDMDFKVAGTAKGICALQMDIKIAGINKAILQEALEAAKEARLTILDNVLATISEPRAHLAPTAPKMKTFMIPVDKIREVIGPSGKMITAIIEKSDDVKIDIEDDGQVTIYHRESTAIEKAYQLIKAIVMPVIVGEEIIGPVVKIEKFGVFVNLKENLDGLIHISKLAKQHVEKAEDIVQLNDIVKVKVIEIDGKGKIKLQLIEILPKK</sequence>
<dbReference type="GO" id="GO:0006402">
    <property type="term" value="P:mRNA catabolic process"/>
    <property type="evidence" value="ECO:0007669"/>
    <property type="project" value="UniProtKB-UniRule"/>
</dbReference>
<dbReference type="KEGG" id="sphh:SDAV_001935"/>
<dbReference type="Gene3D" id="3.30.1370.10">
    <property type="entry name" value="K Homology domain, type 1"/>
    <property type="match status" value="1"/>
</dbReference>
<evidence type="ECO:0000256" key="3">
    <source>
        <dbReference type="ARBA" id="ARBA00022679"/>
    </source>
</evidence>
<dbReference type="PIRSF" id="PIRSF005499">
    <property type="entry name" value="PNPase"/>
    <property type="match status" value="1"/>
</dbReference>
<dbReference type="SUPFAM" id="SSF50249">
    <property type="entry name" value="Nucleic acid-binding proteins"/>
    <property type="match status" value="1"/>
</dbReference>
<dbReference type="PROSITE" id="PS50126">
    <property type="entry name" value="S1"/>
    <property type="match status" value="1"/>
</dbReference>
<dbReference type="InterPro" id="IPR020568">
    <property type="entry name" value="Ribosomal_Su5_D2-typ_SF"/>
</dbReference>
<dbReference type="GO" id="GO:0004654">
    <property type="term" value="F:polyribonucleotide nucleotidyltransferase activity"/>
    <property type="evidence" value="ECO:0007669"/>
    <property type="project" value="UniProtKB-UniRule"/>
</dbReference>
<dbReference type="PROSITE" id="PS50084">
    <property type="entry name" value="KH_TYPE_1"/>
    <property type="match status" value="1"/>
</dbReference>
<keyword evidence="7 8" id="KW-0694">RNA-binding</keyword>
<dbReference type="InterPro" id="IPR004088">
    <property type="entry name" value="KH_dom_type_1"/>
</dbReference>
<dbReference type="InterPro" id="IPR036456">
    <property type="entry name" value="PNPase_PH_RNA-bd_sf"/>
</dbReference>
<dbReference type="InterPro" id="IPR003029">
    <property type="entry name" value="S1_domain"/>
</dbReference>
<dbReference type="GO" id="GO:0000287">
    <property type="term" value="F:magnesium ion binding"/>
    <property type="evidence" value="ECO:0007669"/>
    <property type="project" value="UniProtKB-UniRule"/>
</dbReference>
<organism evidence="10 11">
    <name type="scientific">Spiroplasma phoeniceum P40</name>
    <dbReference type="NCBI Taxonomy" id="1276259"/>
    <lineage>
        <taxon>Bacteria</taxon>
        <taxon>Bacillati</taxon>
        <taxon>Mycoplasmatota</taxon>
        <taxon>Mollicutes</taxon>
        <taxon>Entomoplasmatales</taxon>
        <taxon>Spiroplasmataceae</taxon>
        <taxon>Spiroplasma</taxon>
    </lineage>
</organism>
<dbReference type="GO" id="GO:0005829">
    <property type="term" value="C:cytosol"/>
    <property type="evidence" value="ECO:0007669"/>
    <property type="project" value="TreeGrafter"/>
</dbReference>
<dbReference type="InterPro" id="IPR015848">
    <property type="entry name" value="PNPase_PH_RNA-bd_bac/org-type"/>
</dbReference>
<dbReference type="NCBIfam" id="NF008805">
    <property type="entry name" value="PRK11824.1"/>
    <property type="match status" value="1"/>
</dbReference>
<evidence type="ECO:0000256" key="5">
    <source>
        <dbReference type="ARBA" id="ARBA00022723"/>
    </source>
</evidence>
<keyword evidence="3 8" id="KW-0808">Transferase</keyword>
<dbReference type="Pfam" id="PF00013">
    <property type="entry name" value="KH_1"/>
    <property type="match status" value="1"/>
</dbReference>
<dbReference type="EC" id="2.7.7.8" evidence="8"/>
<dbReference type="Gene3D" id="3.30.230.70">
    <property type="entry name" value="GHMP Kinase, N-terminal domain"/>
    <property type="match status" value="2"/>
</dbReference>
<comment type="similarity">
    <text evidence="1 8">Belongs to the polyribonucleotide nucleotidyltransferase family.</text>
</comment>
<dbReference type="CDD" id="cd02393">
    <property type="entry name" value="KH-I_PNPase"/>
    <property type="match status" value="1"/>
</dbReference>
<dbReference type="GO" id="GO:0003723">
    <property type="term" value="F:RNA binding"/>
    <property type="evidence" value="ECO:0007669"/>
    <property type="project" value="UniProtKB-UniRule"/>
</dbReference>
<dbReference type="EMBL" id="CP031088">
    <property type="protein sequence ID" value="AXF96877.1"/>
    <property type="molecule type" value="Genomic_DNA"/>
</dbReference>
<dbReference type="NCBIfam" id="TIGR03591">
    <property type="entry name" value="polynuc_phos"/>
    <property type="match status" value="1"/>
</dbReference>
<keyword evidence="11" id="KW-1185">Reference proteome</keyword>
<evidence type="ECO:0000256" key="7">
    <source>
        <dbReference type="ARBA" id="ARBA00022884"/>
    </source>
</evidence>
<evidence type="ECO:0000256" key="8">
    <source>
        <dbReference type="HAMAP-Rule" id="MF_01595"/>
    </source>
</evidence>
<dbReference type="InterPro" id="IPR012162">
    <property type="entry name" value="PNPase"/>
</dbReference>
<evidence type="ECO:0000259" key="9">
    <source>
        <dbReference type="PROSITE" id="PS50126"/>
    </source>
</evidence>
<dbReference type="SUPFAM" id="SSF54211">
    <property type="entry name" value="Ribosomal protein S5 domain 2-like"/>
    <property type="match status" value="2"/>
</dbReference>
<dbReference type="Proteomes" id="UP000253689">
    <property type="component" value="Chromosome"/>
</dbReference>
<dbReference type="Pfam" id="PF00575">
    <property type="entry name" value="S1"/>
    <property type="match status" value="1"/>
</dbReference>
<evidence type="ECO:0000313" key="11">
    <source>
        <dbReference type="Proteomes" id="UP000253689"/>
    </source>
</evidence>
<keyword evidence="2 8" id="KW-0963">Cytoplasm</keyword>
<feature type="binding site" evidence="8">
    <location>
        <position position="497"/>
    </location>
    <ligand>
        <name>Mg(2+)</name>
        <dbReference type="ChEBI" id="CHEBI:18420"/>
    </ligand>
</feature>
<dbReference type="CDD" id="cd11364">
    <property type="entry name" value="RNase_PH_PNPase_2"/>
    <property type="match status" value="1"/>
</dbReference>
<dbReference type="AlphaFoldDB" id="A0A345DRN6"/>
<dbReference type="Pfam" id="PF01138">
    <property type="entry name" value="RNase_PH"/>
    <property type="match status" value="2"/>
</dbReference>
<protein>
    <recommendedName>
        <fullName evidence="8">Polyribonucleotide nucleotidyltransferase</fullName>
        <ecNumber evidence="8">2.7.7.8</ecNumber>
    </recommendedName>
    <alternativeName>
        <fullName evidence="8">Polynucleotide phosphorylase</fullName>
        <shortName evidence="8">PNPase</shortName>
    </alternativeName>
</protein>
<dbReference type="SMART" id="SM00316">
    <property type="entry name" value="S1"/>
    <property type="match status" value="1"/>
</dbReference>
<dbReference type="InterPro" id="IPR001247">
    <property type="entry name" value="ExoRNase_PH_dom1"/>
</dbReference>
<keyword evidence="5 8" id="KW-0479">Metal-binding</keyword>
<gene>
    <name evidence="8" type="primary">pnp</name>
    <name evidence="10" type="ORF">SDAV_001935</name>
</gene>
<dbReference type="InterPro" id="IPR004087">
    <property type="entry name" value="KH_dom"/>
</dbReference>
<keyword evidence="6 8" id="KW-0460">Magnesium</keyword>
<dbReference type="RefSeq" id="WP_114565386.1">
    <property type="nucleotide sequence ID" value="NZ_CP031088.1"/>
</dbReference>